<evidence type="ECO:0000313" key="2">
    <source>
        <dbReference type="EMBL" id="MEC4722082.1"/>
    </source>
</evidence>
<dbReference type="Proteomes" id="UP001352263">
    <property type="component" value="Unassembled WGS sequence"/>
</dbReference>
<accession>A0ABU6JFW3</accession>
<dbReference type="InterPro" id="IPR020845">
    <property type="entry name" value="AMP-binding_CS"/>
</dbReference>
<evidence type="ECO:0000259" key="1">
    <source>
        <dbReference type="Pfam" id="PF00501"/>
    </source>
</evidence>
<evidence type="ECO:0000313" key="3">
    <source>
        <dbReference type="Proteomes" id="UP001352263"/>
    </source>
</evidence>
<dbReference type="InterPro" id="IPR042099">
    <property type="entry name" value="ANL_N_sf"/>
</dbReference>
<dbReference type="Pfam" id="PF00501">
    <property type="entry name" value="AMP-binding"/>
    <property type="match status" value="1"/>
</dbReference>
<reference evidence="2 3" key="1">
    <citation type="submission" date="2023-10" db="EMBL/GenBank/DDBJ databases">
        <title>Noviherbaspirillum sp. CPCC 100848 genome assembly.</title>
        <authorList>
            <person name="Li X.Y."/>
            <person name="Fang X.M."/>
        </authorList>
    </citation>
    <scope>NUCLEOTIDE SEQUENCE [LARGE SCALE GENOMIC DNA]</scope>
    <source>
        <strain evidence="2 3">CPCC 100848</strain>
    </source>
</reference>
<dbReference type="PANTHER" id="PTHR24096:SF420">
    <property type="entry name" value="LONG-CHAIN-FATTY-ACID--COA LIGASE-RELATED"/>
    <property type="match status" value="1"/>
</dbReference>
<protein>
    <submittedName>
        <fullName evidence="2">Feruloyl-CoA synthase</fullName>
    </submittedName>
</protein>
<proteinExistence type="predicted"/>
<dbReference type="SUPFAM" id="SSF56801">
    <property type="entry name" value="Acetyl-CoA synthetase-like"/>
    <property type="match status" value="1"/>
</dbReference>
<gene>
    <name evidence="2" type="ORF">RY831_23210</name>
</gene>
<dbReference type="EMBL" id="JAWIIV010000025">
    <property type="protein sequence ID" value="MEC4722082.1"/>
    <property type="molecule type" value="Genomic_DNA"/>
</dbReference>
<organism evidence="2 3">
    <name type="scientific">Noviherbaspirillum album</name>
    <dbReference type="NCBI Taxonomy" id="3080276"/>
    <lineage>
        <taxon>Bacteria</taxon>
        <taxon>Pseudomonadati</taxon>
        <taxon>Pseudomonadota</taxon>
        <taxon>Betaproteobacteria</taxon>
        <taxon>Burkholderiales</taxon>
        <taxon>Oxalobacteraceae</taxon>
        <taxon>Noviherbaspirillum</taxon>
    </lineage>
</organism>
<dbReference type="Gene3D" id="3.40.50.12780">
    <property type="entry name" value="N-terminal domain of ligase-like"/>
    <property type="match status" value="1"/>
</dbReference>
<name>A0ABU6JFW3_9BURK</name>
<sequence length="616" mass="66073">MSGITTGMVRFAEPEIAVERRGDGSVLLRSPVALEPHERCIGMYLEKWATREPDRPFLLERDAGAGGAWAGVTYAEARRRVAAIATWLLRSKASADRPVVVLSDNSVEHGLLMLACMHAGVPYSAISSAYSLASKDHAKLKSLIARLDPALIYAADCGKFGGALAAIRGLHDATLVSAGAGDPSAGALGFSALLQETDEAAVAAAFARVDADTVAKILFTSGSTSEPKGVINTQRMLVSSQQGKAQLWPFLAETPPVLLDWLPWNHTFGSNHNLNLILMHGGTLYIDGGKPMPGLFDASIRNLQEVQPTLYLNVPRGFDMLVPALRADAALRKAFFSRLQVIFYAAAALPQYLWDALIELSKQELGHALPMVTAWGSTETSPLATDCHYQAERSGVIGLPIPGVTLKLVPNGEKMEVRVKGPIVTPGYLKQPEVTAKAFDDEGFYLIGDAVRFADPARPERGLVFDGRVTEDFKLSTGTWVSVGNLRLRAVEKLAPVAQDVVITGHDRDCICFLIFPNAAACRQLAGLPADAPLGEVLAHETVRSHVKVALDELRKLGGGSSTYAQRALLMAEPPAVDGGEITDKGYINQAAVLKNRAHLVERLHANAPDADCICL</sequence>
<keyword evidence="3" id="KW-1185">Reference proteome</keyword>
<comment type="caution">
    <text evidence="2">The sequence shown here is derived from an EMBL/GenBank/DDBJ whole genome shotgun (WGS) entry which is preliminary data.</text>
</comment>
<dbReference type="NCBIfam" id="NF009232">
    <property type="entry name" value="PRK12582.1"/>
    <property type="match status" value="1"/>
</dbReference>
<feature type="domain" description="AMP-dependent synthetase/ligase" evidence="1">
    <location>
        <begin position="45"/>
        <end position="429"/>
    </location>
</feature>
<dbReference type="InterPro" id="IPR000873">
    <property type="entry name" value="AMP-dep_synth/lig_dom"/>
</dbReference>
<dbReference type="RefSeq" id="WP_326508762.1">
    <property type="nucleotide sequence ID" value="NZ_JAWIIV010000025.1"/>
</dbReference>
<dbReference type="PROSITE" id="PS00455">
    <property type="entry name" value="AMP_BINDING"/>
    <property type="match status" value="1"/>
</dbReference>
<dbReference type="PANTHER" id="PTHR24096">
    <property type="entry name" value="LONG-CHAIN-FATTY-ACID--COA LIGASE"/>
    <property type="match status" value="1"/>
</dbReference>